<name>A0A840QRS8_9BACI</name>
<dbReference type="EMBL" id="JACHHB010000009">
    <property type="protein sequence ID" value="MBB5174050.1"/>
    <property type="molecule type" value="Genomic_DNA"/>
</dbReference>
<dbReference type="PIRSF" id="PIRSF002741">
    <property type="entry name" value="MppA"/>
    <property type="match status" value="1"/>
</dbReference>
<evidence type="ECO:0000313" key="7">
    <source>
        <dbReference type="Proteomes" id="UP000551878"/>
    </source>
</evidence>
<dbReference type="InterPro" id="IPR030678">
    <property type="entry name" value="Peptide/Ni-bd"/>
</dbReference>
<evidence type="ECO:0000256" key="2">
    <source>
        <dbReference type="ARBA" id="ARBA00022448"/>
    </source>
</evidence>
<reference evidence="6 7" key="1">
    <citation type="submission" date="2020-08" db="EMBL/GenBank/DDBJ databases">
        <title>Genomic Encyclopedia of Type Strains, Phase IV (KMG-IV): sequencing the most valuable type-strain genomes for metagenomic binning, comparative biology and taxonomic classification.</title>
        <authorList>
            <person name="Goeker M."/>
        </authorList>
    </citation>
    <scope>NUCLEOTIDE SEQUENCE [LARGE SCALE GENOMIC DNA]</scope>
    <source>
        <strain evidence="6 7">DSM 24696</strain>
    </source>
</reference>
<dbReference type="Gene3D" id="3.90.76.10">
    <property type="entry name" value="Dipeptide-binding Protein, Domain 1"/>
    <property type="match status" value="1"/>
</dbReference>
<keyword evidence="2" id="KW-0813">Transport</keyword>
<dbReference type="PROSITE" id="PS51257">
    <property type="entry name" value="PROKAR_LIPOPROTEIN"/>
    <property type="match status" value="1"/>
</dbReference>
<dbReference type="InterPro" id="IPR000914">
    <property type="entry name" value="SBP_5_dom"/>
</dbReference>
<dbReference type="Gene3D" id="3.40.190.10">
    <property type="entry name" value="Periplasmic binding protein-like II"/>
    <property type="match status" value="1"/>
</dbReference>
<dbReference type="GO" id="GO:0043190">
    <property type="term" value="C:ATP-binding cassette (ABC) transporter complex"/>
    <property type="evidence" value="ECO:0007669"/>
    <property type="project" value="InterPro"/>
</dbReference>
<feature type="domain" description="Solute-binding protein family 5" evidence="5">
    <location>
        <begin position="83"/>
        <end position="445"/>
    </location>
</feature>
<dbReference type="GO" id="GO:1904680">
    <property type="term" value="F:peptide transmembrane transporter activity"/>
    <property type="evidence" value="ECO:0007669"/>
    <property type="project" value="TreeGrafter"/>
</dbReference>
<evidence type="ECO:0000259" key="5">
    <source>
        <dbReference type="Pfam" id="PF00496"/>
    </source>
</evidence>
<keyword evidence="3 4" id="KW-0732">Signal</keyword>
<dbReference type="CDD" id="cd08499">
    <property type="entry name" value="PBP2_Ylib_like"/>
    <property type="match status" value="1"/>
</dbReference>
<organism evidence="6 7">
    <name type="scientific">Texcoconibacillus texcoconensis</name>
    <dbReference type="NCBI Taxonomy" id="1095777"/>
    <lineage>
        <taxon>Bacteria</taxon>
        <taxon>Bacillati</taxon>
        <taxon>Bacillota</taxon>
        <taxon>Bacilli</taxon>
        <taxon>Bacillales</taxon>
        <taxon>Bacillaceae</taxon>
        <taxon>Texcoconibacillus</taxon>
    </lineage>
</organism>
<proteinExistence type="inferred from homology"/>
<gene>
    <name evidence="6" type="ORF">HNQ41_002240</name>
</gene>
<protein>
    <submittedName>
        <fullName evidence="6">Peptide/nickel transport system substrate-binding protein</fullName>
    </submittedName>
</protein>
<dbReference type="GO" id="GO:0042597">
    <property type="term" value="C:periplasmic space"/>
    <property type="evidence" value="ECO:0007669"/>
    <property type="project" value="UniProtKB-ARBA"/>
</dbReference>
<keyword evidence="7" id="KW-1185">Reference proteome</keyword>
<accession>A0A840QRS8</accession>
<sequence>MFRTKTFKFGVTSVALSLALAACASEPDEGAGDIGEVVETDDLIISNLSDIEAMDPHGVGDTPSSNVQTNVFEPLVYQDKDMELQPLLAEDWEAVEENVWEFTLREDVTFHDGSEFNAEVVKANIERILDPNVGSPRQFLYEMIEEVVVVDDYTVQFVTEYPFSPLPAHLAHTGGSMVSLEAIEADYAKMEEDGQPGEYINDNPIGTGFFEFEEWVSGEKVVLNNNEDYWGENAKVDSVTFQVTPEDQTRIGELETGAVHIIDPVSPSDHSRISSGESTFVNEEDSLSLSYIGFNVEKEPFDDPKVRQAISMAVDKEVIVDGLLEGFGTQAVSPIGPNVFGFSDEVTQLEYDVEAAQELLAEAGYENGFETTIWTNDSRDRQDIAEIVQSQLSEIGIGIDIEVMEWGAYLDNTAQGEHEMFINGWSAVTGDADYGLYALFHSSNHGGEGNRSFIDNEEIDSLLDQGRREADPAAREEVYEQVLEVLAEEAPFINLYHQTYLVGLREEVQGFSHHPNGLFLLQDVTIEQ</sequence>
<dbReference type="GO" id="GO:0015833">
    <property type="term" value="P:peptide transport"/>
    <property type="evidence" value="ECO:0007669"/>
    <property type="project" value="TreeGrafter"/>
</dbReference>
<feature type="chain" id="PRO_5032422031" evidence="4">
    <location>
        <begin position="25"/>
        <end position="528"/>
    </location>
</feature>
<dbReference type="PANTHER" id="PTHR30290">
    <property type="entry name" value="PERIPLASMIC BINDING COMPONENT OF ABC TRANSPORTER"/>
    <property type="match status" value="1"/>
</dbReference>
<dbReference type="Gene3D" id="3.10.105.10">
    <property type="entry name" value="Dipeptide-binding Protein, Domain 3"/>
    <property type="match status" value="1"/>
</dbReference>
<evidence type="ECO:0000313" key="6">
    <source>
        <dbReference type="EMBL" id="MBB5174050.1"/>
    </source>
</evidence>
<evidence type="ECO:0000256" key="3">
    <source>
        <dbReference type="ARBA" id="ARBA00022729"/>
    </source>
</evidence>
<dbReference type="Pfam" id="PF00496">
    <property type="entry name" value="SBP_bac_5"/>
    <property type="match status" value="1"/>
</dbReference>
<evidence type="ECO:0000256" key="1">
    <source>
        <dbReference type="ARBA" id="ARBA00005695"/>
    </source>
</evidence>
<dbReference type="InterPro" id="IPR039424">
    <property type="entry name" value="SBP_5"/>
</dbReference>
<dbReference type="RefSeq" id="WP_184664476.1">
    <property type="nucleotide sequence ID" value="NZ_JACHHB010000009.1"/>
</dbReference>
<comment type="caution">
    <text evidence="6">The sequence shown here is derived from an EMBL/GenBank/DDBJ whole genome shotgun (WGS) entry which is preliminary data.</text>
</comment>
<dbReference type="Proteomes" id="UP000551878">
    <property type="component" value="Unassembled WGS sequence"/>
</dbReference>
<comment type="similarity">
    <text evidence="1">Belongs to the bacterial solute-binding protein 5 family.</text>
</comment>
<dbReference type="PANTHER" id="PTHR30290:SF9">
    <property type="entry name" value="OLIGOPEPTIDE-BINDING PROTEIN APPA"/>
    <property type="match status" value="1"/>
</dbReference>
<evidence type="ECO:0000256" key="4">
    <source>
        <dbReference type="SAM" id="SignalP"/>
    </source>
</evidence>
<dbReference type="AlphaFoldDB" id="A0A840QRS8"/>
<feature type="signal peptide" evidence="4">
    <location>
        <begin position="1"/>
        <end position="24"/>
    </location>
</feature>
<dbReference type="SUPFAM" id="SSF53850">
    <property type="entry name" value="Periplasmic binding protein-like II"/>
    <property type="match status" value="1"/>
</dbReference>